<gene>
    <name evidence="3" type="ORF">AB5J50_25475</name>
</gene>
<keyword evidence="2" id="KW-1133">Transmembrane helix</keyword>
<reference evidence="3" key="1">
    <citation type="submission" date="2024-07" db="EMBL/GenBank/DDBJ databases">
        <authorList>
            <person name="Yu S.T."/>
        </authorList>
    </citation>
    <scope>NUCLEOTIDE SEQUENCE</scope>
    <source>
        <strain evidence="3">R35</strain>
    </source>
</reference>
<accession>A0AB39S6B7</accession>
<organism evidence="3">
    <name type="scientific">Streptomyces sp. R35</name>
    <dbReference type="NCBI Taxonomy" id="3238630"/>
    <lineage>
        <taxon>Bacteria</taxon>
        <taxon>Bacillati</taxon>
        <taxon>Actinomycetota</taxon>
        <taxon>Actinomycetes</taxon>
        <taxon>Kitasatosporales</taxon>
        <taxon>Streptomycetaceae</taxon>
        <taxon>Streptomyces</taxon>
    </lineage>
</organism>
<evidence type="ECO:0008006" key="4">
    <source>
        <dbReference type="Google" id="ProtNLM"/>
    </source>
</evidence>
<dbReference type="RefSeq" id="WP_369260621.1">
    <property type="nucleotide sequence ID" value="NZ_CP163440.1"/>
</dbReference>
<dbReference type="EMBL" id="CP163440">
    <property type="protein sequence ID" value="XDQ63897.1"/>
    <property type="molecule type" value="Genomic_DNA"/>
</dbReference>
<evidence type="ECO:0000256" key="2">
    <source>
        <dbReference type="SAM" id="Phobius"/>
    </source>
</evidence>
<proteinExistence type="predicted"/>
<evidence type="ECO:0000256" key="1">
    <source>
        <dbReference type="SAM" id="MobiDB-lite"/>
    </source>
</evidence>
<keyword evidence="2" id="KW-0812">Transmembrane</keyword>
<feature type="region of interest" description="Disordered" evidence="1">
    <location>
        <begin position="159"/>
        <end position="187"/>
    </location>
</feature>
<protein>
    <recommendedName>
        <fullName evidence="4">SMODS and SLOG-associating 2TM effector domain-containing protein</fullName>
    </recommendedName>
</protein>
<evidence type="ECO:0000313" key="3">
    <source>
        <dbReference type="EMBL" id="XDQ63897.1"/>
    </source>
</evidence>
<sequence>MSTGEQLVTIAAVLLGALMTHVTNYLMERSRNRYQLLTRWDDKKIDAYGDYVDAVKARIAMSVRLYESREGLSGSERSEHDLREDLSEASRAWGGAFERVMLLGGDDAIEAGHELNTVVAEIVWQATGKIGGSLDSWRQRNRTAFRAINAFHEAARQDLGIQGSVTGERHPERDLLLPPSRQTSDDD</sequence>
<feature type="transmembrane region" description="Helical" evidence="2">
    <location>
        <begin position="6"/>
        <end position="27"/>
    </location>
</feature>
<name>A0AB39S6B7_9ACTN</name>
<keyword evidence="2" id="KW-0472">Membrane</keyword>
<dbReference type="AlphaFoldDB" id="A0AB39S6B7"/>